<protein>
    <submittedName>
        <fullName evidence="1">Uncharacterized protein</fullName>
    </submittedName>
</protein>
<keyword evidence="2" id="KW-1185">Reference proteome</keyword>
<proteinExistence type="predicted"/>
<reference evidence="1 2" key="1">
    <citation type="submission" date="2017-06" db="EMBL/GenBank/DDBJ databases">
        <title>Description of Rhodopirellula bahusiensis sp. nov.</title>
        <authorList>
            <person name="Kizina J."/>
            <person name="Harder J."/>
        </authorList>
    </citation>
    <scope>NUCLEOTIDE SEQUENCE [LARGE SCALE GENOMIC DNA]</scope>
    <source>
        <strain evidence="1 2">SWK21</strain>
    </source>
</reference>
<organism evidence="1 2">
    <name type="scientific">Rhodopirellula bahusiensis</name>
    <dbReference type="NCBI Taxonomy" id="2014065"/>
    <lineage>
        <taxon>Bacteria</taxon>
        <taxon>Pseudomonadati</taxon>
        <taxon>Planctomycetota</taxon>
        <taxon>Planctomycetia</taxon>
        <taxon>Pirellulales</taxon>
        <taxon>Pirellulaceae</taxon>
        <taxon>Rhodopirellula</taxon>
    </lineage>
</organism>
<dbReference type="EMBL" id="NIZW01000009">
    <property type="protein sequence ID" value="PHQ34797.1"/>
    <property type="molecule type" value="Genomic_DNA"/>
</dbReference>
<dbReference type="Proteomes" id="UP000225740">
    <property type="component" value="Unassembled WGS sequence"/>
</dbReference>
<gene>
    <name evidence="1" type="ORF">CEE69_13060</name>
</gene>
<evidence type="ECO:0000313" key="1">
    <source>
        <dbReference type="EMBL" id="PHQ34797.1"/>
    </source>
</evidence>
<sequence>MTSDEIRKKHNQTMNQSPLYAETLQKIGRNVVEFQKMEGMLKILLASIDSDTVSGEPKTLPANRHELVSKKTLGTVSRDLLEKIFSEPLEPGQLSHGEKHRLSYQFRIGGSSEFVSQIKESFDKIVKERNELIHHRLVDFKPSFDESCERLISYLDSQYGRLEPLLDFLRKEMEAMCEMQAMGVDLLKQVTEKNVQSERTCCDLPG</sequence>
<dbReference type="AlphaFoldDB" id="A0A2G1W705"/>
<name>A0A2G1W705_9BACT</name>
<accession>A0A2G1W705</accession>
<comment type="caution">
    <text evidence="1">The sequence shown here is derived from an EMBL/GenBank/DDBJ whole genome shotgun (WGS) entry which is preliminary data.</text>
</comment>
<evidence type="ECO:0000313" key="2">
    <source>
        <dbReference type="Proteomes" id="UP000225740"/>
    </source>
</evidence>